<dbReference type="STRING" id="2070753.A0A3A2ZVW1"/>
<feature type="compositionally biased region" description="Polar residues" evidence="1">
    <location>
        <begin position="55"/>
        <end position="66"/>
    </location>
</feature>
<evidence type="ECO:0000256" key="1">
    <source>
        <dbReference type="SAM" id="MobiDB-lite"/>
    </source>
</evidence>
<proteinExistence type="predicted"/>
<dbReference type="PANTHER" id="PTHR39468">
    <property type="entry name" value="CHROMOSOME 7, WHOLE GENOME SHOTGUN SEQUENCE"/>
    <property type="match status" value="1"/>
</dbReference>
<dbReference type="InterPro" id="IPR043837">
    <property type="entry name" value="Mtf2-like_C"/>
</dbReference>
<name>A0A3A2ZVW1_9EURO</name>
<feature type="compositionally biased region" description="Basic and acidic residues" evidence="1">
    <location>
        <begin position="125"/>
        <end position="137"/>
    </location>
</feature>
<evidence type="ECO:0000313" key="3">
    <source>
        <dbReference type="EMBL" id="RJE27278.1"/>
    </source>
</evidence>
<dbReference type="GO" id="GO:0005739">
    <property type="term" value="C:mitochondrion"/>
    <property type="evidence" value="ECO:0007669"/>
    <property type="project" value="InterPro"/>
</dbReference>
<sequence length="530" mass="59732">MTSRISRSYASLTASNSLVPFLYQTRTLTVPLRYPYLPRSAYSTSNAAQEEIGQDGTSEAAQNKSDLLTDDGINTAPKPRTSYLRKRASLAPRQEHPKQPEKSLRTMTDEEKKTFGNLLEQLSAMRKEQKKEREPETTKGNSNSQGLITDEDQHEMSQISDIFDAVLKDIRRKRPNLDKLGPTGSEVDSERQLVKSRGTVIDIAELNDSNVSTREATKLVMRRESAKIEAALREAITDGRGDMGVWEVCKARIFSMLQYLGEAQGLDPKYLPPPGTLMPALPSGEKPASDLFGSDEAKSAEEDKVPEKEQSALVATQRGMEVEALGNDQTEASESEPKAVTGPLEIPSFIPVENVVSLLYPRMLLVAFRLINTQFPNSPLISQFRSTIKAHGRVSTVLGSSTGLFNELLYFHWRGCNDLPGVISLLQEMETTGAEPNERTHSLLHSIIVQRDRDLKDYHTRRNAGEAVPKDPWWDMAPNRKAMREIMGRDGWARKIYLRAKQAKMQDMDRSMERKEKKRHRKRGYRVERA</sequence>
<gene>
    <name evidence="3" type="ORF">PHISCL_00409</name>
</gene>
<evidence type="ECO:0000313" key="4">
    <source>
        <dbReference type="Proteomes" id="UP000266188"/>
    </source>
</evidence>
<dbReference type="OrthoDB" id="2444174at2759"/>
<accession>A0A3A2ZVW1</accession>
<organism evidence="3 4">
    <name type="scientific">Aspergillus sclerotialis</name>
    <dbReference type="NCBI Taxonomy" id="2070753"/>
    <lineage>
        <taxon>Eukaryota</taxon>
        <taxon>Fungi</taxon>
        <taxon>Dikarya</taxon>
        <taxon>Ascomycota</taxon>
        <taxon>Pezizomycotina</taxon>
        <taxon>Eurotiomycetes</taxon>
        <taxon>Eurotiomycetidae</taxon>
        <taxon>Eurotiales</taxon>
        <taxon>Aspergillaceae</taxon>
        <taxon>Aspergillus</taxon>
        <taxon>Aspergillus subgen. Polypaecilum</taxon>
    </lineage>
</organism>
<feature type="domain" description="Mtf2-like C-terminal" evidence="2">
    <location>
        <begin position="227"/>
        <end position="482"/>
    </location>
</feature>
<dbReference type="Proteomes" id="UP000266188">
    <property type="component" value="Unassembled WGS sequence"/>
</dbReference>
<feature type="region of interest" description="Disordered" evidence="1">
    <location>
        <begin position="125"/>
        <end position="152"/>
    </location>
</feature>
<evidence type="ECO:0000259" key="2">
    <source>
        <dbReference type="Pfam" id="PF19189"/>
    </source>
</evidence>
<dbReference type="PANTHER" id="PTHR39468:SF1">
    <property type="entry name" value="MTF2-LIKE C-TERMINAL DOMAIN-CONTAINING PROTEIN"/>
    <property type="match status" value="1"/>
</dbReference>
<feature type="region of interest" description="Disordered" evidence="1">
    <location>
        <begin position="503"/>
        <end position="530"/>
    </location>
</feature>
<feature type="compositionally biased region" description="Polar residues" evidence="1">
    <location>
        <begin position="138"/>
        <end position="147"/>
    </location>
</feature>
<feature type="compositionally biased region" description="Basic and acidic residues" evidence="1">
    <location>
        <begin position="295"/>
        <end position="310"/>
    </location>
</feature>
<dbReference type="Pfam" id="PF19189">
    <property type="entry name" value="Mtf2"/>
    <property type="match status" value="1"/>
</dbReference>
<keyword evidence="4" id="KW-1185">Reference proteome</keyword>
<dbReference type="EMBL" id="MVGC01000006">
    <property type="protein sequence ID" value="RJE27278.1"/>
    <property type="molecule type" value="Genomic_DNA"/>
</dbReference>
<dbReference type="InterPro" id="IPR040009">
    <property type="entry name" value="Mtf2/C5D6.12-like"/>
</dbReference>
<reference evidence="4" key="1">
    <citation type="submission" date="2017-02" db="EMBL/GenBank/DDBJ databases">
        <authorList>
            <person name="Tafer H."/>
            <person name="Lopandic K."/>
        </authorList>
    </citation>
    <scope>NUCLEOTIDE SEQUENCE [LARGE SCALE GENOMIC DNA]</scope>
    <source>
        <strain evidence="4">CBS 366.77</strain>
    </source>
</reference>
<dbReference type="AlphaFoldDB" id="A0A3A2ZVW1"/>
<feature type="compositionally biased region" description="Basic and acidic residues" evidence="1">
    <location>
        <begin position="504"/>
        <end position="515"/>
    </location>
</feature>
<feature type="region of interest" description="Disordered" evidence="1">
    <location>
        <begin position="274"/>
        <end position="310"/>
    </location>
</feature>
<protein>
    <recommendedName>
        <fullName evidence="2">Mtf2-like C-terminal domain-containing protein</fullName>
    </recommendedName>
</protein>
<feature type="region of interest" description="Disordered" evidence="1">
    <location>
        <begin position="47"/>
        <end position="110"/>
    </location>
</feature>
<feature type="compositionally biased region" description="Basic and acidic residues" evidence="1">
    <location>
        <begin position="93"/>
        <end position="110"/>
    </location>
</feature>
<comment type="caution">
    <text evidence="3">The sequence shown here is derived from an EMBL/GenBank/DDBJ whole genome shotgun (WGS) entry which is preliminary data.</text>
</comment>